<dbReference type="SUPFAM" id="SSF74653">
    <property type="entry name" value="TolA/TonB C-terminal domain"/>
    <property type="match status" value="1"/>
</dbReference>
<dbReference type="InterPro" id="IPR037682">
    <property type="entry name" value="TonB_C"/>
</dbReference>
<keyword evidence="6" id="KW-0812">Transmembrane</keyword>
<evidence type="ECO:0000256" key="3">
    <source>
        <dbReference type="ARBA" id="ARBA00022448"/>
    </source>
</evidence>
<accession>A0A6M1SHH6</accession>
<comment type="similarity">
    <text evidence="2">Belongs to the TonB family.</text>
</comment>
<keyword evidence="4" id="KW-1003">Cell membrane</keyword>
<sequence>MTGPGGFRSRFAVGELLLWTSAAVLVASAHAGAVAFLMRSTPEPLGDPAPPAAIMIEMAPEPEAANIEEEDVVDDQVDAEEVKSAAITPPPEPAVEPPPEPEPEPTPEPVEEVVEELPPPEPEPLPEPVEEPPPEVVEEIDPIEQQVLAQLENVAVPIPVVRPPEPKKLEDQPKKKPEKKVEKKKQAPEPPASKAARQASIDATQSNRTAAQQTSTGGNSSVSPAKWQSRLMSHLERRKRYPSESRSNREEGTAYVRFRIDDSGNVLSVSLSRSSGYPRLDQEVVEMVRRASPVPAPPPGVNKTITAPVRFNLR</sequence>
<dbReference type="AlphaFoldDB" id="A0A6M1SHH6"/>
<dbReference type="PANTHER" id="PTHR33446">
    <property type="entry name" value="PROTEIN TONB-RELATED"/>
    <property type="match status" value="1"/>
</dbReference>
<dbReference type="Proteomes" id="UP000477849">
    <property type="component" value="Unassembled WGS sequence"/>
</dbReference>
<evidence type="ECO:0000256" key="8">
    <source>
        <dbReference type="ARBA" id="ARBA00022989"/>
    </source>
</evidence>
<feature type="compositionally biased region" description="Pro residues" evidence="10">
    <location>
        <begin position="88"/>
        <end position="98"/>
    </location>
</feature>
<dbReference type="NCBIfam" id="TIGR01352">
    <property type="entry name" value="tonB_Cterm"/>
    <property type="match status" value="1"/>
</dbReference>
<evidence type="ECO:0000256" key="2">
    <source>
        <dbReference type="ARBA" id="ARBA00006555"/>
    </source>
</evidence>
<feature type="compositionally biased region" description="Polar residues" evidence="10">
    <location>
        <begin position="201"/>
        <end position="223"/>
    </location>
</feature>
<dbReference type="GO" id="GO:0098797">
    <property type="term" value="C:plasma membrane protein complex"/>
    <property type="evidence" value="ECO:0007669"/>
    <property type="project" value="TreeGrafter"/>
</dbReference>
<dbReference type="PANTHER" id="PTHR33446:SF2">
    <property type="entry name" value="PROTEIN TONB"/>
    <property type="match status" value="1"/>
</dbReference>
<feature type="compositionally biased region" description="Acidic residues" evidence="10">
    <location>
        <begin position="99"/>
        <end position="115"/>
    </location>
</feature>
<feature type="domain" description="TonB C-terminal" evidence="11">
    <location>
        <begin position="226"/>
        <end position="314"/>
    </location>
</feature>
<feature type="compositionally biased region" description="Acidic residues" evidence="10">
    <location>
        <begin position="128"/>
        <end position="142"/>
    </location>
</feature>
<evidence type="ECO:0000313" key="12">
    <source>
        <dbReference type="EMBL" id="NGO66216.1"/>
    </source>
</evidence>
<protein>
    <submittedName>
        <fullName evidence="12">Energy transducer TonB</fullName>
    </submittedName>
</protein>
<evidence type="ECO:0000256" key="7">
    <source>
        <dbReference type="ARBA" id="ARBA00022927"/>
    </source>
</evidence>
<dbReference type="PROSITE" id="PS52015">
    <property type="entry name" value="TONB_CTD"/>
    <property type="match status" value="1"/>
</dbReference>
<feature type="region of interest" description="Disordered" evidence="10">
    <location>
        <begin position="63"/>
        <end position="254"/>
    </location>
</feature>
<dbReference type="Pfam" id="PF03544">
    <property type="entry name" value="TonB_C"/>
    <property type="match status" value="1"/>
</dbReference>
<name>A0A6M1SHH6_9HYPH</name>
<comment type="subcellular location">
    <subcellularLocation>
        <location evidence="1">Cell inner membrane</location>
        <topology evidence="1">Single-pass membrane protein</topology>
        <orientation evidence="1">Periplasmic side</orientation>
    </subcellularLocation>
</comment>
<keyword evidence="5" id="KW-0997">Cell inner membrane</keyword>
<feature type="compositionally biased region" description="Pro residues" evidence="10">
    <location>
        <begin position="117"/>
        <end position="127"/>
    </location>
</feature>
<organism evidence="12 13">
    <name type="scientific">Rhizobium daejeonense</name>
    <dbReference type="NCBI Taxonomy" id="240521"/>
    <lineage>
        <taxon>Bacteria</taxon>
        <taxon>Pseudomonadati</taxon>
        <taxon>Pseudomonadota</taxon>
        <taxon>Alphaproteobacteria</taxon>
        <taxon>Hyphomicrobiales</taxon>
        <taxon>Rhizobiaceae</taxon>
        <taxon>Rhizobium/Agrobacterium group</taxon>
        <taxon>Rhizobium</taxon>
    </lineage>
</organism>
<feature type="compositionally biased region" description="Acidic residues" evidence="10">
    <location>
        <begin position="66"/>
        <end position="79"/>
    </location>
</feature>
<evidence type="ECO:0000256" key="4">
    <source>
        <dbReference type="ARBA" id="ARBA00022475"/>
    </source>
</evidence>
<keyword evidence="9" id="KW-0472">Membrane</keyword>
<feature type="compositionally biased region" description="Basic and acidic residues" evidence="10">
    <location>
        <begin position="241"/>
        <end position="254"/>
    </location>
</feature>
<dbReference type="GO" id="GO:0031992">
    <property type="term" value="F:energy transducer activity"/>
    <property type="evidence" value="ECO:0007669"/>
    <property type="project" value="TreeGrafter"/>
</dbReference>
<evidence type="ECO:0000256" key="9">
    <source>
        <dbReference type="ARBA" id="ARBA00023136"/>
    </source>
</evidence>
<evidence type="ECO:0000256" key="6">
    <source>
        <dbReference type="ARBA" id="ARBA00022692"/>
    </source>
</evidence>
<reference evidence="12 13" key="1">
    <citation type="submission" date="2020-02" db="EMBL/GenBank/DDBJ databases">
        <title>Genome sequence of the type strain CCBAU10050 of Rhizobium daejeonense.</title>
        <authorList>
            <person name="Gao J."/>
            <person name="Sun J."/>
        </authorList>
    </citation>
    <scope>NUCLEOTIDE SEQUENCE [LARGE SCALE GENOMIC DNA]</scope>
    <source>
        <strain evidence="12 13">CCBAU10050</strain>
    </source>
</reference>
<dbReference type="InterPro" id="IPR051045">
    <property type="entry name" value="TonB-dependent_transducer"/>
</dbReference>
<evidence type="ECO:0000256" key="1">
    <source>
        <dbReference type="ARBA" id="ARBA00004383"/>
    </source>
</evidence>
<dbReference type="EMBL" id="JAAKZH010000009">
    <property type="protein sequence ID" value="NGO66216.1"/>
    <property type="molecule type" value="Genomic_DNA"/>
</dbReference>
<dbReference type="InterPro" id="IPR006260">
    <property type="entry name" value="TonB/TolA_C"/>
</dbReference>
<proteinExistence type="inferred from homology"/>
<dbReference type="GO" id="GO:0055085">
    <property type="term" value="P:transmembrane transport"/>
    <property type="evidence" value="ECO:0007669"/>
    <property type="project" value="InterPro"/>
</dbReference>
<feature type="compositionally biased region" description="Basic and acidic residues" evidence="10">
    <location>
        <begin position="164"/>
        <end position="187"/>
    </location>
</feature>
<dbReference type="Gene3D" id="3.30.1150.10">
    <property type="match status" value="1"/>
</dbReference>
<evidence type="ECO:0000259" key="11">
    <source>
        <dbReference type="PROSITE" id="PS52015"/>
    </source>
</evidence>
<comment type="caution">
    <text evidence="12">The sequence shown here is derived from an EMBL/GenBank/DDBJ whole genome shotgun (WGS) entry which is preliminary data.</text>
</comment>
<keyword evidence="3" id="KW-0813">Transport</keyword>
<keyword evidence="8" id="KW-1133">Transmembrane helix</keyword>
<evidence type="ECO:0000256" key="10">
    <source>
        <dbReference type="SAM" id="MobiDB-lite"/>
    </source>
</evidence>
<dbReference type="RefSeq" id="WP_163901626.1">
    <property type="nucleotide sequence ID" value="NZ_CP048427.1"/>
</dbReference>
<evidence type="ECO:0000313" key="13">
    <source>
        <dbReference type="Proteomes" id="UP000477849"/>
    </source>
</evidence>
<dbReference type="GO" id="GO:0015031">
    <property type="term" value="P:protein transport"/>
    <property type="evidence" value="ECO:0007669"/>
    <property type="project" value="UniProtKB-KW"/>
</dbReference>
<keyword evidence="7" id="KW-0653">Protein transport</keyword>
<evidence type="ECO:0000256" key="5">
    <source>
        <dbReference type="ARBA" id="ARBA00022519"/>
    </source>
</evidence>
<keyword evidence="13" id="KW-1185">Reference proteome</keyword>
<gene>
    <name evidence="12" type="ORF">G6N76_21370</name>
</gene>